<dbReference type="GO" id="GO:0022857">
    <property type="term" value="F:transmembrane transporter activity"/>
    <property type="evidence" value="ECO:0007669"/>
    <property type="project" value="InterPro"/>
</dbReference>
<evidence type="ECO:0000256" key="1">
    <source>
        <dbReference type="SAM" id="MobiDB-lite"/>
    </source>
</evidence>
<keyword evidence="4" id="KW-1185">Reference proteome</keyword>
<evidence type="ECO:0000256" key="2">
    <source>
        <dbReference type="SAM" id="Phobius"/>
    </source>
</evidence>
<feature type="transmembrane region" description="Helical" evidence="2">
    <location>
        <begin position="116"/>
        <end position="133"/>
    </location>
</feature>
<keyword evidence="2" id="KW-0812">Transmembrane</keyword>
<feature type="transmembrane region" description="Helical" evidence="2">
    <location>
        <begin position="310"/>
        <end position="337"/>
    </location>
</feature>
<dbReference type="Proteomes" id="UP000451860">
    <property type="component" value="Unassembled WGS sequence"/>
</dbReference>
<evidence type="ECO:0000313" key="3">
    <source>
        <dbReference type="EMBL" id="KAE8766111.1"/>
    </source>
</evidence>
<feature type="region of interest" description="Disordered" evidence="1">
    <location>
        <begin position="354"/>
        <end position="453"/>
    </location>
</feature>
<evidence type="ECO:0000313" key="4">
    <source>
        <dbReference type="Proteomes" id="UP000451860"/>
    </source>
</evidence>
<dbReference type="EMBL" id="WHJE01000001">
    <property type="protein sequence ID" value="KAE8766111.1"/>
    <property type="molecule type" value="Genomic_DNA"/>
</dbReference>
<sequence>MCDLREGAPRRVSPRPPEGPDGLTVAGEGDDSPAVGRRLTRGGAAVFVLSLLAVAVNLRPALTSVGPLLPEIRRDDLGLGLGVTQAGVLTTAPLLFFALGAPLAPRLARRFGLERTVLAVLAVVALALAARPWGGFALLLLGTAVAAGAIAVANVLVPALIRRELPSRAMAVMGAYSLTLALGATIAAGVTVPIAGWLGGWRWGLASWALLAVVALVLWAPRGRGGAAADLGSAATRQLWRHPLAWQVSAYLGTQSVGFYCVVAWLPSIARESGMTATNAGLLLSTSILVGAGSGLLVPVLSSRARDQRVAAAGMVVFILAGLAGLALAPAAAPWLWAVLLGIGEGAPSPSRSLSSCCGAGLPPTSPVSRRWPTRWATSWQPPVRSSWRRSATGPAPGRRRSSSSSPWHWPSWCSGASPAGHGSSGRTRWFRREPAGPDVPPRQARGSAGRRP</sequence>
<protein>
    <submittedName>
        <fullName evidence="3">MFS transporter</fullName>
    </submittedName>
</protein>
<dbReference type="InterPro" id="IPR052524">
    <property type="entry name" value="MFS_Cyanate_Porter"/>
</dbReference>
<gene>
    <name evidence="3" type="ORF">GB883_00270</name>
</gene>
<reference evidence="3 4" key="1">
    <citation type="submission" date="2019-10" db="EMBL/GenBank/DDBJ databases">
        <title>Georgenia wutianyii sp. nov. and Georgenia yuyongxinii sp. nov. isolated from plateau pika (Ochotona curzoniae) in the Qinghai-Tibet plateau of China.</title>
        <authorList>
            <person name="Tian Z."/>
        </authorList>
    </citation>
    <scope>NUCLEOTIDE SEQUENCE [LARGE SCALE GENOMIC DNA]</scope>
    <source>
        <strain evidence="3 4">DSM 21501</strain>
    </source>
</reference>
<feature type="transmembrane region" description="Helical" evidence="2">
    <location>
        <begin position="173"/>
        <end position="195"/>
    </location>
</feature>
<organism evidence="3 4">
    <name type="scientific">Georgenia thermotolerans</name>
    <dbReference type="NCBI Taxonomy" id="527326"/>
    <lineage>
        <taxon>Bacteria</taxon>
        <taxon>Bacillati</taxon>
        <taxon>Actinomycetota</taxon>
        <taxon>Actinomycetes</taxon>
        <taxon>Micrococcales</taxon>
        <taxon>Bogoriellaceae</taxon>
        <taxon>Georgenia</taxon>
    </lineage>
</organism>
<keyword evidence="2" id="KW-0472">Membrane</keyword>
<dbReference type="InterPro" id="IPR036259">
    <property type="entry name" value="MFS_trans_sf"/>
</dbReference>
<dbReference type="OrthoDB" id="5317164at2"/>
<feature type="transmembrane region" description="Helical" evidence="2">
    <location>
        <begin position="201"/>
        <end position="220"/>
    </location>
</feature>
<comment type="caution">
    <text evidence="3">The sequence shown here is derived from an EMBL/GenBank/DDBJ whole genome shotgun (WGS) entry which is preliminary data.</text>
</comment>
<feature type="transmembrane region" description="Helical" evidence="2">
    <location>
        <begin position="82"/>
        <end position="104"/>
    </location>
</feature>
<feature type="transmembrane region" description="Helical" evidence="2">
    <location>
        <begin position="139"/>
        <end position="161"/>
    </location>
</feature>
<dbReference type="Gene3D" id="1.20.1250.20">
    <property type="entry name" value="MFS general substrate transporter like domains"/>
    <property type="match status" value="2"/>
</dbReference>
<dbReference type="Pfam" id="PF07690">
    <property type="entry name" value="MFS_1"/>
    <property type="match status" value="1"/>
</dbReference>
<name>A0A7J5UUY6_9MICO</name>
<dbReference type="InterPro" id="IPR011701">
    <property type="entry name" value="MFS"/>
</dbReference>
<feature type="region of interest" description="Disordered" evidence="1">
    <location>
        <begin position="1"/>
        <end position="32"/>
    </location>
</feature>
<dbReference type="PANTHER" id="PTHR23523">
    <property type="match status" value="1"/>
</dbReference>
<feature type="compositionally biased region" description="Low complexity" evidence="1">
    <location>
        <begin position="403"/>
        <end position="426"/>
    </location>
</feature>
<dbReference type="PANTHER" id="PTHR23523:SF2">
    <property type="entry name" value="2-NITROIMIDAZOLE TRANSPORTER"/>
    <property type="match status" value="1"/>
</dbReference>
<feature type="transmembrane region" description="Helical" evidence="2">
    <location>
        <begin position="278"/>
        <end position="298"/>
    </location>
</feature>
<dbReference type="SUPFAM" id="SSF103473">
    <property type="entry name" value="MFS general substrate transporter"/>
    <property type="match status" value="1"/>
</dbReference>
<dbReference type="AlphaFoldDB" id="A0A7J5UUY6"/>
<keyword evidence="2" id="KW-1133">Transmembrane helix</keyword>
<proteinExistence type="predicted"/>
<feature type="transmembrane region" description="Helical" evidence="2">
    <location>
        <begin position="44"/>
        <end position="62"/>
    </location>
</feature>
<accession>A0A7J5UUY6</accession>
<feature type="transmembrane region" description="Helical" evidence="2">
    <location>
        <begin position="244"/>
        <end position="266"/>
    </location>
</feature>